<organism evidence="1 2">
    <name type="scientific">Halarsenatibacter silvermanii</name>
    <dbReference type="NCBI Taxonomy" id="321763"/>
    <lineage>
        <taxon>Bacteria</taxon>
        <taxon>Bacillati</taxon>
        <taxon>Bacillota</taxon>
        <taxon>Clostridia</taxon>
        <taxon>Halanaerobiales</taxon>
        <taxon>Halarsenatibacteraceae</taxon>
        <taxon>Halarsenatibacter</taxon>
    </lineage>
</organism>
<evidence type="ECO:0008006" key="3">
    <source>
        <dbReference type="Google" id="ProtNLM"/>
    </source>
</evidence>
<accession>A0A1G9LVN1</accession>
<dbReference type="RefSeq" id="WP_089759294.1">
    <property type="nucleotide sequence ID" value="NZ_FNGO01000007.1"/>
</dbReference>
<name>A0A1G9LVN1_9FIRM</name>
<keyword evidence="2" id="KW-1185">Reference proteome</keyword>
<dbReference type="Proteomes" id="UP000199476">
    <property type="component" value="Unassembled WGS sequence"/>
</dbReference>
<sequence>MKKVITLSLSAVLIIFMTFVYIPGNIRAETVDMEADTEILEQGLAGLNLRVGSGLAVGFLRMNIGDLNDLLEEDGFPALDRNVFLYGAGAVAGRVEGDRLGAVYRRGSVDSSTDGNQAGLSLNYAGLIYERGREVEDRENTDIALGLMGGIGSMELYWSYI</sequence>
<evidence type="ECO:0000313" key="1">
    <source>
        <dbReference type="EMBL" id="SDL65874.1"/>
    </source>
</evidence>
<dbReference type="EMBL" id="FNGO01000007">
    <property type="protein sequence ID" value="SDL65874.1"/>
    <property type="molecule type" value="Genomic_DNA"/>
</dbReference>
<gene>
    <name evidence="1" type="ORF">SAMN04488692_10721</name>
</gene>
<reference evidence="1 2" key="1">
    <citation type="submission" date="2016-10" db="EMBL/GenBank/DDBJ databases">
        <authorList>
            <person name="de Groot N.N."/>
        </authorList>
    </citation>
    <scope>NUCLEOTIDE SEQUENCE [LARGE SCALE GENOMIC DNA]</scope>
    <source>
        <strain evidence="1 2">SLAS-1</strain>
    </source>
</reference>
<protein>
    <recommendedName>
        <fullName evidence="3">Outer membrane protein beta-barrel domain-containing protein</fullName>
    </recommendedName>
</protein>
<proteinExistence type="predicted"/>
<dbReference type="AlphaFoldDB" id="A0A1G9LVN1"/>
<evidence type="ECO:0000313" key="2">
    <source>
        <dbReference type="Proteomes" id="UP000199476"/>
    </source>
</evidence>
<dbReference type="STRING" id="321763.SAMN04488692_10721"/>